<gene>
    <name evidence="2" type="ORF">SEMRO_468_G149190.1</name>
</gene>
<evidence type="ECO:0000256" key="1">
    <source>
        <dbReference type="SAM" id="MobiDB-lite"/>
    </source>
</evidence>
<evidence type="ECO:0000313" key="3">
    <source>
        <dbReference type="Proteomes" id="UP001153069"/>
    </source>
</evidence>
<comment type="caution">
    <text evidence="2">The sequence shown here is derived from an EMBL/GenBank/DDBJ whole genome shotgun (WGS) entry which is preliminary data.</text>
</comment>
<feature type="compositionally biased region" description="Low complexity" evidence="1">
    <location>
        <begin position="209"/>
        <end position="218"/>
    </location>
</feature>
<name>A0A9N8DZE5_9STRA</name>
<feature type="region of interest" description="Disordered" evidence="1">
    <location>
        <begin position="209"/>
        <end position="256"/>
    </location>
</feature>
<accession>A0A9N8DZE5</accession>
<reference evidence="2" key="1">
    <citation type="submission" date="2020-06" db="EMBL/GenBank/DDBJ databases">
        <authorList>
            <consortium name="Plant Systems Biology data submission"/>
        </authorList>
    </citation>
    <scope>NUCLEOTIDE SEQUENCE</scope>
    <source>
        <strain evidence="2">D6</strain>
    </source>
</reference>
<proteinExistence type="predicted"/>
<protein>
    <submittedName>
        <fullName evidence="2">Uncharacterized protein</fullName>
    </submittedName>
</protein>
<dbReference type="EMBL" id="CAICTM010000467">
    <property type="protein sequence ID" value="CAB9511110.1"/>
    <property type="molecule type" value="Genomic_DNA"/>
</dbReference>
<sequence length="278" mass="31223">MGVQYHGATQSDARFSVSKREPDLVLRPTKEGMDFTLRVLSANRMSKVVEVVCDFGADGSKKISQGEVRTLFEALGGTAEEDEDMEDVDMVTDEYQPSNNKQTYKGMPLMESLSIVCQNATEDTPSFVSGLTYFVASSLSLARFTRLSLEGVNLRGTVLELRGLAETFRMHPRMHYVQLQACWFTPEQQADMSVLEQVFQEQKRRSSSARFSITSSQRHLTDNDTPLSTGGGLRQRKESATTNGNNKYSKDNAIDDDDDDGRVKSSWLKRLFQKCFCC</sequence>
<keyword evidence="3" id="KW-1185">Reference proteome</keyword>
<evidence type="ECO:0000313" key="2">
    <source>
        <dbReference type="EMBL" id="CAB9511110.1"/>
    </source>
</evidence>
<dbReference type="AlphaFoldDB" id="A0A9N8DZE5"/>
<organism evidence="2 3">
    <name type="scientific">Seminavis robusta</name>
    <dbReference type="NCBI Taxonomy" id="568900"/>
    <lineage>
        <taxon>Eukaryota</taxon>
        <taxon>Sar</taxon>
        <taxon>Stramenopiles</taxon>
        <taxon>Ochrophyta</taxon>
        <taxon>Bacillariophyta</taxon>
        <taxon>Bacillariophyceae</taxon>
        <taxon>Bacillariophycidae</taxon>
        <taxon>Naviculales</taxon>
        <taxon>Naviculaceae</taxon>
        <taxon>Seminavis</taxon>
    </lineage>
</organism>
<dbReference type="Proteomes" id="UP001153069">
    <property type="component" value="Unassembled WGS sequence"/>
</dbReference>